<sequence>MSLPPDGVISASLFPSSGFSMAAVLKPDCGLFSVLVRSLCCSHPCLKAVFSYPCGVLQAGGHTILSPTQEDGILFMCMHAGFTGWLSQRSLFSGAGVGGDLS</sequence>
<name>A0ABU7A2Z8_9TELE</name>
<keyword evidence="2" id="KW-1185">Reference proteome</keyword>
<dbReference type="EMBL" id="JAHUTI010000205">
    <property type="protein sequence ID" value="MED6231795.1"/>
    <property type="molecule type" value="Genomic_DNA"/>
</dbReference>
<dbReference type="Proteomes" id="UP001345963">
    <property type="component" value="Unassembled WGS sequence"/>
</dbReference>
<evidence type="ECO:0000313" key="2">
    <source>
        <dbReference type="Proteomes" id="UP001345963"/>
    </source>
</evidence>
<proteinExistence type="predicted"/>
<gene>
    <name evidence="1" type="ORF">ATANTOWER_008677</name>
</gene>
<comment type="caution">
    <text evidence="1">The sequence shown here is derived from an EMBL/GenBank/DDBJ whole genome shotgun (WGS) entry which is preliminary data.</text>
</comment>
<organism evidence="1 2">
    <name type="scientific">Ataeniobius toweri</name>
    <dbReference type="NCBI Taxonomy" id="208326"/>
    <lineage>
        <taxon>Eukaryota</taxon>
        <taxon>Metazoa</taxon>
        <taxon>Chordata</taxon>
        <taxon>Craniata</taxon>
        <taxon>Vertebrata</taxon>
        <taxon>Euteleostomi</taxon>
        <taxon>Actinopterygii</taxon>
        <taxon>Neopterygii</taxon>
        <taxon>Teleostei</taxon>
        <taxon>Neoteleostei</taxon>
        <taxon>Acanthomorphata</taxon>
        <taxon>Ovalentaria</taxon>
        <taxon>Atherinomorphae</taxon>
        <taxon>Cyprinodontiformes</taxon>
        <taxon>Goodeidae</taxon>
        <taxon>Ataeniobius</taxon>
    </lineage>
</organism>
<reference evidence="1 2" key="1">
    <citation type="submission" date="2021-07" db="EMBL/GenBank/DDBJ databases">
        <authorList>
            <person name="Palmer J.M."/>
        </authorList>
    </citation>
    <scope>NUCLEOTIDE SEQUENCE [LARGE SCALE GENOMIC DNA]</scope>
    <source>
        <strain evidence="1 2">AT_MEX2019</strain>
        <tissue evidence="1">Muscle</tissue>
    </source>
</reference>
<evidence type="ECO:0000313" key="1">
    <source>
        <dbReference type="EMBL" id="MED6231795.1"/>
    </source>
</evidence>
<accession>A0ABU7A2Z8</accession>
<protein>
    <submittedName>
        <fullName evidence="1">Uncharacterized protein</fullName>
    </submittedName>
</protein>